<evidence type="ECO:0000256" key="4">
    <source>
        <dbReference type="ARBA" id="ARBA00022670"/>
    </source>
</evidence>
<reference evidence="10 11" key="1">
    <citation type="submission" date="2013-11" db="EMBL/GenBank/DDBJ databases">
        <title>The Damaraland mole rat (Fukomys damarensis) genome and evolution of African mole rats.</title>
        <authorList>
            <person name="Gladyshev V.N."/>
            <person name="Fang X."/>
        </authorList>
    </citation>
    <scope>NUCLEOTIDE SEQUENCE [LARGE SCALE GENOMIC DNA]</scope>
    <source>
        <tissue evidence="10">Liver</tissue>
    </source>
</reference>
<dbReference type="GO" id="GO:0008237">
    <property type="term" value="F:metallopeptidase activity"/>
    <property type="evidence" value="ECO:0007669"/>
    <property type="project" value="UniProtKB-KW"/>
</dbReference>
<evidence type="ECO:0000256" key="6">
    <source>
        <dbReference type="ARBA" id="ARBA00022801"/>
    </source>
</evidence>
<dbReference type="Pfam" id="PF06046">
    <property type="entry name" value="Sec6"/>
    <property type="match status" value="1"/>
</dbReference>
<dbReference type="Proteomes" id="UP000028990">
    <property type="component" value="Unassembled WGS sequence"/>
</dbReference>
<dbReference type="PANTHER" id="PTHR31817">
    <property type="match status" value="1"/>
</dbReference>
<dbReference type="Gene3D" id="1.10.357.50">
    <property type="match status" value="1"/>
</dbReference>
<dbReference type="EMBL" id="KN124866">
    <property type="protein sequence ID" value="KFO19977.1"/>
    <property type="molecule type" value="Genomic_DNA"/>
</dbReference>
<dbReference type="GO" id="GO:0000145">
    <property type="term" value="C:exocyst"/>
    <property type="evidence" value="ECO:0007669"/>
    <property type="project" value="InterPro"/>
</dbReference>
<dbReference type="SMART" id="SM00367">
    <property type="entry name" value="LRR_CC"/>
    <property type="match status" value="12"/>
</dbReference>
<dbReference type="SUPFAM" id="SSF52047">
    <property type="entry name" value="RNI-like"/>
    <property type="match status" value="2"/>
</dbReference>
<keyword evidence="5" id="KW-0833">Ubl conjugation pathway</keyword>
<keyword evidence="11" id="KW-1185">Reference proteome</keyword>
<accession>A0A091CPI6</accession>
<dbReference type="InterPro" id="IPR036047">
    <property type="entry name" value="F-box-like_dom_sf"/>
</dbReference>
<dbReference type="InterPro" id="IPR042532">
    <property type="entry name" value="EXOC3/Sec6_C"/>
</dbReference>
<dbReference type="PROSITE" id="PS50181">
    <property type="entry name" value="FBOX"/>
    <property type="match status" value="1"/>
</dbReference>
<feature type="domain" description="F-box" evidence="9">
    <location>
        <begin position="1"/>
        <end position="33"/>
    </location>
</feature>
<organism evidence="10 11">
    <name type="scientific">Fukomys damarensis</name>
    <name type="common">Damaraland mole rat</name>
    <name type="synonym">Cryptomys damarensis</name>
    <dbReference type="NCBI Taxonomy" id="885580"/>
    <lineage>
        <taxon>Eukaryota</taxon>
        <taxon>Metazoa</taxon>
        <taxon>Chordata</taxon>
        <taxon>Craniata</taxon>
        <taxon>Vertebrata</taxon>
        <taxon>Euteleostomi</taxon>
        <taxon>Mammalia</taxon>
        <taxon>Eutheria</taxon>
        <taxon>Euarchontoglires</taxon>
        <taxon>Glires</taxon>
        <taxon>Rodentia</taxon>
        <taxon>Hystricomorpha</taxon>
        <taxon>Bathyergidae</taxon>
        <taxon>Fukomys</taxon>
    </lineage>
</organism>
<dbReference type="InterPro" id="IPR032675">
    <property type="entry name" value="LRR_dom_sf"/>
</dbReference>
<evidence type="ECO:0000256" key="2">
    <source>
        <dbReference type="ARBA" id="ARBA00009447"/>
    </source>
</evidence>
<dbReference type="SUPFAM" id="SSF81383">
    <property type="entry name" value="F-box domain"/>
    <property type="match status" value="1"/>
</dbReference>
<dbReference type="Gene3D" id="3.80.10.10">
    <property type="entry name" value="Ribonuclease Inhibitor"/>
    <property type="match status" value="3"/>
</dbReference>
<dbReference type="GO" id="GO:0006508">
    <property type="term" value="P:proteolysis"/>
    <property type="evidence" value="ECO:0007669"/>
    <property type="project" value="UniProtKB-KW"/>
</dbReference>
<dbReference type="STRING" id="885580.ENSFDAP00000005035"/>
<evidence type="ECO:0000259" key="9">
    <source>
        <dbReference type="PROSITE" id="PS50181"/>
    </source>
</evidence>
<dbReference type="InterPro" id="IPR001611">
    <property type="entry name" value="Leu-rich_rpt"/>
</dbReference>
<evidence type="ECO:0000256" key="1">
    <source>
        <dbReference type="ARBA" id="ARBA00001947"/>
    </source>
</evidence>
<dbReference type="FunFam" id="3.80.10.10:FF:000647">
    <property type="entry name" value="Leucine-rich repeat-containing 29"/>
    <property type="match status" value="1"/>
</dbReference>
<comment type="cofactor">
    <cofactor evidence="1">
        <name>Zn(2+)</name>
        <dbReference type="ChEBI" id="CHEBI:29105"/>
    </cofactor>
</comment>
<dbReference type="Pfam" id="PF13516">
    <property type="entry name" value="LRR_6"/>
    <property type="match status" value="1"/>
</dbReference>
<keyword evidence="3" id="KW-0121">Carboxypeptidase</keyword>
<proteinExistence type="inferred from homology"/>
<dbReference type="GO" id="GO:0006887">
    <property type="term" value="P:exocytosis"/>
    <property type="evidence" value="ECO:0007669"/>
    <property type="project" value="InterPro"/>
</dbReference>
<dbReference type="FunFam" id="1.10.357.50:FF:000009">
    <property type="entry name" value="Exocyst complex component 3-like 1"/>
    <property type="match status" value="1"/>
</dbReference>
<gene>
    <name evidence="10" type="ORF">H920_18604</name>
</gene>
<feature type="region of interest" description="Disordered" evidence="8">
    <location>
        <begin position="1228"/>
        <end position="1259"/>
    </location>
</feature>
<keyword evidence="7" id="KW-0482">Metalloprotease</keyword>
<sequence length="1703" mass="188196">MAESLPLEMLTYILSFLPLSDQKEASLVCRAWYCAAQNALRESLGLRGISCISLTNLDGSLTSQQVLQSVAYHLGPHLQSLCLGRGSPTEASFVALILGCPALRTLDLSGCNSLFTSGMLLSQPETAQNVQQALSGLCELNLAGLRDLGDLSFNQLCSCVPSLERLSLAYCHLTFQLGAAQHPINPQDSYYSKLSFCNVLRFVKERAGRLRALGLSGTGLPPEALKALGQVVGLQLQEVSLHSCRDLSTEAMATLCQQQPSLTSLDLSGCSELTDGALLAMSRGLQHLQLLSLGKLQRLTDAGCTALGDLRQLRSLNMAECCLVSGQGLAQALGSVHGAPPPLTTLRLAYCSSLKDASVLSVTSALGPSLRVLDLCSCMALTHQTIQAICTYLTRLSVLRLGWCKELQDWGLLGLQEPSEESALGPQVKTLEPRGPSLLMLQALQELDLTACTKLTDASLAKTTVWWLWPGAAPSLERLSLSHCSRLSDDGWAQAAGSWPRLQHLNLSSCSQLTDHSCSSRPIMDSAVKDKMQPTLPSEPEWPEQERAEQLARGAALKWASGIFYRPEQLARLGQYRSREVQRTCFLQARIKSVVQSYLEDVQIGVWQLSQALEAVQGTREALSQAHGLIQGVAQASKTLEVLREQVTQHKQLQALSQLLPRLQAVPASVTHTKMLIDAQQLLEAYVSLRELEQLQEEAWASLGGLELPVFQGLGLLAEALGHAVEAAAGAAGQLAREDPALLVAAIRVAEMEANRTTPLGQVPRDWRQRCLQALQTGLEQVYFGTTVLPEPGALAEWLKALQMALPAELATAEALVAPCCPPHYNVVQLWSHTLHSGLRRSLQQLLAGPELGAADAFNLLHWALHVYLGQEMMGSLELGPEADVSQLEPLLTSENIEQLEATFVVKVQENVAQWLQKALDGEVAEWGREQEPNTDPSGFYHSPMPAIVLQILAESIHVTNMVSESLQNRVCGMALSELGTFLRSFSDALIRFSRDHLSGETLAPHYVSYLLAAFNHQSALSASVSVLQLDRVATGVLASVEAGLDELQRRICRLVLETLQVELQPLFAALPSRQWLSSSELLDRVCERTSRFCRDFWRVRNPAVQVLLAEAERTVVVQYLHALMQGRLVCCSEDERIQAAERLEHDAAQFKELFLSLGLEESAHCTPVLLAVRELLNLRDPTMLGLEVAGLQQQFPDVRGQQCGDLEQPAGCDLQDRMVLDSGAQVYEQAPPSPPASSLSLHRRLKPPNRDGPPLYPWPQSLALAVPSVLQPQPEQQPFSKLHLGHRGHMRRSESTYSVNSTGQRRRGTQGRAPPGQGRDPGGGTLRSAASLPHIAKTQKNVGSGIGKSPCMLVALRPTNMDRERDKFFQSHYTYNPQFEYQEPMPTTVLEKYCEASGQFIHQAVGIIEAVLEKFGTYEHFEAATGGQLLTKCQIWSTVRKYMQKEGCVGEIVVQLSEDLLSQAVMMVENSRPTLAINLTGARQYWLEGMLRHEIVRRGARQYWLEGMLRHEIGTHYLRGVNNAQQPWHSTEGRLQYGLRPANPTEEGLASLHSVLFRKQPFLWRAALLYYTIHRAAHMSFRQLFQDLASYVQDANVRWEYCVRAKRGQTDTSKPGCFSKDQVYLDGIVRILRHRQTIDFPLLTSLGKVSYEDVDHLRPYGVLDNTRIPHFMQDLERYQQQLEHIMATNRLDEAELGRLLPD</sequence>
<dbReference type="Gene3D" id="1.10.357.70">
    <property type="entry name" value="Exocyst complex component Sec6, C-terminal domain"/>
    <property type="match status" value="1"/>
</dbReference>
<dbReference type="PANTHER" id="PTHR31817:SF1">
    <property type="entry name" value="MICROTUBULE-ASSOCIATED TYROSINE CARBOXYPEPTIDASE 1"/>
    <property type="match status" value="1"/>
</dbReference>
<dbReference type="SMART" id="SM01154">
    <property type="entry name" value="DUF1704"/>
    <property type="match status" value="1"/>
</dbReference>
<dbReference type="FunFam" id="1.20.1280.50:FF:000103">
    <property type="entry name" value="Leucine rich repeat containing 29"/>
    <property type="match status" value="1"/>
</dbReference>
<dbReference type="GO" id="GO:0004180">
    <property type="term" value="F:carboxypeptidase activity"/>
    <property type="evidence" value="ECO:0007669"/>
    <property type="project" value="UniProtKB-KW"/>
</dbReference>
<dbReference type="InterPro" id="IPR010326">
    <property type="entry name" value="EXOC3/Sec6"/>
</dbReference>
<evidence type="ECO:0000256" key="7">
    <source>
        <dbReference type="ARBA" id="ARBA00023049"/>
    </source>
</evidence>
<dbReference type="Pfam" id="PF08014">
    <property type="entry name" value="MATCAP"/>
    <property type="match status" value="1"/>
</dbReference>
<dbReference type="FunFam" id="3.80.10.10:FF:002778">
    <property type="entry name" value="LOC502201 protein"/>
    <property type="match status" value="1"/>
</dbReference>
<evidence type="ECO:0000313" key="11">
    <source>
        <dbReference type="Proteomes" id="UP000028990"/>
    </source>
</evidence>
<evidence type="ECO:0000256" key="8">
    <source>
        <dbReference type="SAM" id="MobiDB-lite"/>
    </source>
</evidence>
<name>A0A091CPI6_FUKDA</name>
<evidence type="ECO:0000256" key="3">
    <source>
        <dbReference type="ARBA" id="ARBA00022645"/>
    </source>
</evidence>
<comment type="similarity">
    <text evidence="2">Belongs to the SEC6 family.</text>
</comment>
<keyword evidence="6" id="KW-0378">Hydrolase</keyword>
<keyword evidence="4" id="KW-0645">Protease</keyword>
<dbReference type="SMART" id="SM00256">
    <property type="entry name" value="FBOX"/>
    <property type="match status" value="1"/>
</dbReference>
<dbReference type="InterPro" id="IPR006553">
    <property type="entry name" value="Leu-rich_rpt_Cys-con_subtyp"/>
</dbReference>
<dbReference type="Gene3D" id="1.20.1280.50">
    <property type="match status" value="1"/>
</dbReference>
<evidence type="ECO:0000256" key="5">
    <source>
        <dbReference type="ARBA" id="ARBA00022786"/>
    </source>
</evidence>
<evidence type="ECO:0000313" key="10">
    <source>
        <dbReference type="EMBL" id="KFO19977.1"/>
    </source>
</evidence>
<dbReference type="eggNOG" id="KOG2286">
    <property type="taxonomic scope" value="Eukaryota"/>
</dbReference>
<feature type="region of interest" description="Disordered" evidence="8">
    <location>
        <begin position="1273"/>
        <end position="1329"/>
    </location>
</feature>
<dbReference type="InterPro" id="IPR012548">
    <property type="entry name" value="MATCAP"/>
</dbReference>
<dbReference type="InterPro" id="IPR001810">
    <property type="entry name" value="F-box_dom"/>
</dbReference>
<protein>
    <submittedName>
        <fullName evidence="10">Exocyst complex component 3-like protein</fullName>
    </submittedName>
</protein>
<dbReference type="Pfam" id="PF12937">
    <property type="entry name" value="F-box-like"/>
    <property type="match status" value="1"/>
</dbReference>